<dbReference type="GO" id="GO:0003723">
    <property type="term" value="F:RNA binding"/>
    <property type="evidence" value="ECO:0007669"/>
    <property type="project" value="InterPro"/>
</dbReference>
<dbReference type="SMART" id="SM00359">
    <property type="entry name" value="PUA"/>
    <property type="match status" value="1"/>
</dbReference>
<dbReference type="Pfam" id="PF00696">
    <property type="entry name" value="AA_kinase"/>
    <property type="match status" value="1"/>
</dbReference>
<keyword evidence="2" id="KW-0028">Amino-acid biosynthesis</keyword>
<evidence type="ECO:0000256" key="7">
    <source>
        <dbReference type="ARBA" id="ARBA00022840"/>
    </source>
</evidence>
<keyword evidence="3" id="KW-0641">Proline biosynthesis</keyword>
<dbReference type="GO" id="GO:0009084">
    <property type="term" value="P:glutamine family amino acid biosynthetic process"/>
    <property type="evidence" value="ECO:0007669"/>
    <property type="project" value="UniProtKB-ARBA"/>
</dbReference>
<dbReference type="InterPro" id="IPR041739">
    <property type="entry name" value="G5K_ProB"/>
</dbReference>
<dbReference type="InterPro" id="IPR001048">
    <property type="entry name" value="Asp/Glu/Uridylate_kinase"/>
</dbReference>
<dbReference type="KEGG" id="cre:CHLRE_17g705700v5"/>
<dbReference type="InterPro" id="IPR036393">
    <property type="entry name" value="AceGlu_kinase-like_sf"/>
</dbReference>
<dbReference type="OrthoDB" id="409889at2759"/>
<sequence length="773" mass="76449">MTAPSLSPSSTVDGTLPAPRPRGYVKETLGTDASIFVVKVGTTSLMRPEHQTVNLSSLAKLCEAVRDLRSQGHHVIIVTSGAVGVGAQHLSLPGPEPLRKRALAAVGQVQLIKYYEDFLGALGLKCAQLLLTLDNLANRSQYLNARTTFTELLAYGVVPIVNENDTVAVQELRFGDNDTLSAQVAALVQADWLFLLTDVDCLYTANPKDDPNATPIYEVEDISRLTADTSTRGTQWGTGGMATKLTAGRIATAAGCTMVICNSTAPENIVRIAQGEPKLGTKFFPLPHSLKGRKRWILSVPVRGQLWLDAGAVRAVRDKHRPLVAAGITRVEGEFGLQECVSLLDPNGCEFARGLCGVGSQELCALLAGTGAGGGSSDDGGGATIGCGSSSGGYYASGGGIGGGNSGMLLMRGSSSGPDGARGLLPPLPPVGTALGGGGGGGAGVVVAGPDAYPGAAGSGGGDGSTSASAFAPAAAASAAVAAALSRRTSSTGCGGGARVQVSVAAAATALLPVRYDSAASFAAAAGGGGGGCGGGVAGGCGGGGGGTEEDVGMCCDLTLEVVVHRGNLVLLSASEELPPPPPLQQQATADIDDLLAAACAVDGAGEGDDASDHPLPAPPVSPLAAGTPAAGAAALEARARAASAGGGETVLLPPLPLPVQPLAARHQAALAADNQQQGKLAPCGVVAMPLLPDVEEGGGGLLERAATTEGGVAVPVAELAKKLGDAVSTAVAAGGAAGGSPPAAEEKELGVAFRACVPSPLPPVPLQTLPAA</sequence>
<evidence type="ECO:0000313" key="10">
    <source>
        <dbReference type="EMBL" id="PNW70099.1"/>
    </source>
</evidence>
<dbReference type="SUPFAM" id="SSF88697">
    <property type="entry name" value="PUA domain-like"/>
    <property type="match status" value="1"/>
</dbReference>
<dbReference type="PANTHER" id="PTHR43654:SF3">
    <property type="entry name" value="GLUTAMATE 5-KINASE"/>
    <property type="match status" value="1"/>
</dbReference>
<accession>A0A2K3CP88</accession>
<name>A0A2K3CP88_CHLRE</name>
<evidence type="ECO:0000256" key="2">
    <source>
        <dbReference type="ARBA" id="ARBA00022605"/>
    </source>
</evidence>
<keyword evidence="5" id="KW-0547">Nucleotide-binding</keyword>
<evidence type="ECO:0000256" key="4">
    <source>
        <dbReference type="ARBA" id="ARBA00022679"/>
    </source>
</evidence>
<evidence type="ECO:0000256" key="1">
    <source>
        <dbReference type="ARBA" id="ARBA00022490"/>
    </source>
</evidence>
<dbReference type="SUPFAM" id="SSF53633">
    <property type="entry name" value="Carbamate kinase-like"/>
    <property type="match status" value="1"/>
</dbReference>
<reference evidence="10 11" key="1">
    <citation type="journal article" date="2007" name="Science">
        <title>The Chlamydomonas genome reveals the evolution of key animal and plant functions.</title>
        <authorList>
            <person name="Merchant S.S."/>
            <person name="Prochnik S.E."/>
            <person name="Vallon O."/>
            <person name="Harris E.H."/>
            <person name="Karpowicz S.J."/>
            <person name="Witman G.B."/>
            <person name="Terry A."/>
            <person name="Salamov A."/>
            <person name="Fritz-Laylin L.K."/>
            <person name="Marechal-Drouard L."/>
            <person name="Marshall W.F."/>
            <person name="Qu L.H."/>
            <person name="Nelson D.R."/>
            <person name="Sanderfoot A.A."/>
            <person name="Spalding M.H."/>
            <person name="Kapitonov V.V."/>
            <person name="Ren Q."/>
            <person name="Ferris P."/>
            <person name="Lindquist E."/>
            <person name="Shapiro H."/>
            <person name="Lucas S.M."/>
            <person name="Grimwood J."/>
            <person name="Schmutz J."/>
            <person name="Cardol P."/>
            <person name="Cerutti H."/>
            <person name="Chanfreau G."/>
            <person name="Chen C.L."/>
            <person name="Cognat V."/>
            <person name="Croft M.T."/>
            <person name="Dent R."/>
            <person name="Dutcher S."/>
            <person name="Fernandez E."/>
            <person name="Fukuzawa H."/>
            <person name="Gonzalez-Ballester D."/>
            <person name="Gonzalez-Halphen D."/>
            <person name="Hallmann A."/>
            <person name="Hanikenne M."/>
            <person name="Hippler M."/>
            <person name="Inwood W."/>
            <person name="Jabbari K."/>
            <person name="Kalanon M."/>
            <person name="Kuras R."/>
            <person name="Lefebvre P.A."/>
            <person name="Lemaire S.D."/>
            <person name="Lobanov A.V."/>
            <person name="Lohr M."/>
            <person name="Manuell A."/>
            <person name="Meier I."/>
            <person name="Mets L."/>
            <person name="Mittag M."/>
            <person name="Mittelmeier T."/>
            <person name="Moroney J.V."/>
            <person name="Moseley J."/>
            <person name="Napoli C."/>
            <person name="Nedelcu A.M."/>
            <person name="Niyogi K."/>
            <person name="Novoselov S.V."/>
            <person name="Paulsen I.T."/>
            <person name="Pazour G."/>
            <person name="Purton S."/>
            <person name="Ral J.P."/>
            <person name="Riano-Pachon D.M."/>
            <person name="Riekhof W."/>
            <person name="Rymarquis L."/>
            <person name="Schroda M."/>
            <person name="Stern D."/>
            <person name="Umen J."/>
            <person name="Willows R."/>
            <person name="Wilson N."/>
            <person name="Zimmer S.L."/>
            <person name="Allmer J."/>
            <person name="Balk J."/>
            <person name="Bisova K."/>
            <person name="Chen C.J."/>
            <person name="Elias M."/>
            <person name="Gendler K."/>
            <person name="Hauser C."/>
            <person name="Lamb M.R."/>
            <person name="Ledford H."/>
            <person name="Long J.C."/>
            <person name="Minagawa J."/>
            <person name="Page M.D."/>
            <person name="Pan J."/>
            <person name="Pootakham W."/>
            <person name="Roje S."/>
            <person name="Rose A."/>
            <person name="Stahlberg E."/>
            <person name="Terauchi A.M."/>
            <person name="Yang P."/>
            <person name="Ball S."/>
            <person name="Bowler C."/>
            <person name="Dieckmann C.L."/>
            <person name="Gladyshev V.N."/>
            <person name="Green P."/>
            <person name="Jorgensen R."/>
            <person name="Mayfield S."/>
            <person name="Mueller-Roeber B."/>
            <person name="Rajamani S."/>
            <person name="Sayre R.T."/>
            <person name="Brokstein P."/>
            <person name="Dubchak I."/>
            <person name="Goodstein D."/>
            <person name="Hornick L."/>
            <person name="Huang Y.W."/>
            <person name="Jhaveri J."/>
            <person name="Luo Y."/>
            <person name="Martinez D."/>
            <person name="Ngau W.C."/>
            <person name="Otillar B."/>
            <person name="Poliakov A."/>
            <person name="Porter A."/>
            <person name="Szajkowski L."/>
            <person name="Werner G."/>
            <person name="Zhou K."/>
            <person name="Grigoriev I.V."/>
            <person name="Rokhsar D.S."/>
            <person name="Grossman A.R."/>
        </authorList>
    </citation>
    <scope>NUCLEOTIDE SEQUENCE [LARGE SCALE GENOMIC DNA]</scope>
    <source>
        <strain evidence="11">CC-503</strain>
    </source>
</reference>
<dbReference type="GO" id="GO:0005829">
    <property type="term" value="C:cytosol"/>
    <property type="evidence" value="ECO:0000318"/>
    <property type="project" value="GO_Central"/>
</dbReference>
<feature type="domain" description="PUA" evidence="9">
    <location>
        <begin position="304"/>
        <end position="381"/>
    </location>
</feature>
<keyword evidence="6" id="KW-0418">Kinase</keyword>
<keyword evidence="7" id="KW-0067">ATP-binding</keyword>
<dbReference type="NCBIfam" id="TIGR01027">
    <property type="entry name" value="proB"/>
    <property type="match status" value="1"/>
</dbReference>
<dbReference type="HAMAP" id="MF_00456">
    <property type="entry name" value="ProB"/>
    <property type="match status" value="1"/>
</dbReference>
<dbReference type="ExpressionAtlas" id="A0A2K3CP88">
    <property type="expression patterns" value="baseline"/>
</dbReference>
<dbReference type="InterPro" id="IPR002478">
    <property type="entry name" value="PUA"/>
</dbReference>
<dbReference type="Gene3D" id="3.40.1160.10">
    <property type="entry name" value="Acetylglutamate kinase-like"/>
    <property type="match status" value="1"/>
</dbReference>
<keyword evidence="4" id="KW-0808">Transferase</keyword>
<dbReference type="Pfam" id="PF01472">
    <property type="entry name" value="PUA"/>
    <property type="match status" value="1"/>
</dbReference>
<dbReference type="GO" id="GO:0004349">
    <property type="term" value="F:glutamate 5-kinase activity"/>
    <property type="evidence" value="ECO:0000318"/>
    <property type="project" value="GO_Central"/>
</dbReference>
<evidence type="ECO:0000259" key="9">
    <source>
        <dbReference type="SMART" id="SM00359"/>
    </source>
</evidence>
<proteinExistence type="inferred from homology"/>
<dbReference type="PROSITE" id="PS00902">
    <property type="entry name" value="GLUTAMATE_5_KINASE"/>
    <property type="match status" value="1"/>
</dbReference>
<dbReference type="CDD" id="cd21157">
    <property type="entry name" value="PUA_G5K"/>
    <property type="match status" value="1"/>
</dbReference>
<dbReference type="PRINTS" id="PR00474">
    <property type="entry name" value="GLU5KINASE"/>
</dbReference>
<keyword evidence="11" id="KW-1185">Reference proteome</keyword>
<dbReference type="InterPro" id="IPR019797">
    <property type="entry name" value="Glutamate_5-kinase_CS"/>
</dbReference>
<protein>
    <recommendedName>
        <fullName evidence="9">PUA domain-containing protein</fullName>
    </recommendedName>
</protein>
<evidence type="ECO:0000256" key="8">
    <source>
        <dbReference type="SAM" id="MobiDB-lite"/>
    </source>
</evidence>
<evidence type="ECO:0000313" key="11">
    <source>
        <dbReference type="Proteomes" id="UP000006906"/>
    </source>
</evidence>
<feature type="region of interest" description="Disordered" evidence="8">
    <location>
        <begin position="1"/>
        <end position="21"/>
    </location>
</feature>
<dbReference type="AlphaFoldDB" id="A0A2K3CP88"/>
<dbReference type="RefSeq" id="XP_042914451.1">
    <property type="nucleotide sequence ID" value="XM_043071992.1"/>
</dbReference>
<dbReference type="InterPro" id="IPR005715">
    <property type="entry name" value="Glu_5kinase/COase_Synthase"/>
</dbReference>
<dbReference type="Gramene" id="PNW70099">
    <property type="protein sequence ID" value="PNW70099"/>
    <property type="gene ID" value="CHLRE_17g705700v5"/>
</dbReference>
<organism evidence="10 11">
    <name type="scientific">Chlamydomonas reinhardtii</name>
    <name type="common">Chlamydomonas smithii</name>
    <dbReference type="NCBI Taxonomy" id="3055"/>
    <lineage>
        <taxon>Eukaryota</taxon>
        <taxon>Viridiplantae</taxon>
        <taxon>Chlorophyta</taxon>
        <taxon>core chlorophytes</taxon>
        <taxon>Chlorophyceae</taxon>
        <taxon>CS clade</taxon>
        <taxon>Chlamydomonadales</taxon>
        <taxon>Chlamydomonadaceae</taxon>
        <taxon>Chlamydomonas</taxon>
    </lineage>
</organism>
<dbReference type="PANTHER" id="PTHR43654">
    <property type="entry name" value="GLUTAMATE 5-KINASE"/>
    <property type="match status" value="1"/>
</dbReference>
<dbReference type="STRING" id="3055.A0A2K3CP88"/>
<feature type="region of interest" description="Disordered" evidence="8">
    <location>
        <begin position="604"/>
        <end position="627"/>
    </location>
</feature>
<dbReference type="InterPro" id="IPR015947">
    <property type="entry name" value="PUA-like_sf"/>
</dbReference>
<dbReference type="EMBL" id="CM008978">
    <property type="protein sequence ID" value="PNW70099.1"/>
    <property type="molecule type" value="Genomic_DNA"/>
</dbReference>
<dbReference type="GO" id="GO:0005524">
    <property type="term" value="F:ATP binding"/>
    <property type="evidence" value="ECO:0007669"/>
    <property type="project" value="UniProtKB-KW"/>
</dbReference>
<gene>
    <name evidence="10" type="ORF">CHLRE_17g705700v5</name>
</gene>
<dbReference type="Proteomes" id="UP000006906">
    <property type="component" value="Chromosome 17"/>
</dbReference>
<dbReference type="GeneID" id="5717213"/>
<dbReference type="InterPro" id="IPR001057">
    <property type="entry name" value="Glu/AcGlu_kinase"/>
</dbReference>
<dbReference type="InterPro" id="IPR036974">
    <property type="entry name" value="PUA_sf"/>
</dbReference>
<feature type="compositionally biased region" description="Polar residues" evidence="8">
    <location>
        <begin position="1"/>
        <end position="13"/>
    </location>
</feature>
<evidence type="ECO:0000256" key="3">
    <source>
        <dbReference type="ARBA" id="ARBA00022650"/>
    </source>
</evidence>
<dbReference type="PROSITE" id="PS50890">
    <property type="entry name" value="PUA"/>
    <property type="match status" value="1"/>
</dbReference>
<dbReference type="Gene3D" id="2.30.130.10">
    <property type="entry name" value="PUA domain"/>
    <property type="match status" value="1"/>
</dbReference>
<dbReference type="InParanoid" id="A0A2K3CP88"/>
<evidence type="ECO:0000256" key="6">
    <source>
        <dbReference type="ARBA" id="ARBA00022777"/>
    </source>
</evidence>
<dbReference type="CDD" id="cd04242">
    <property type="entry name" value="AAK_G5K_ProB"/>
    <property type="match status" value="1"/>
</dbReference>
<dbReference type="FunFam" id="3.40.1160.10:FF:000018">
    <property type="entry name" value="Glutamate 5-kinase"/>
    <property type="match status" value="1"/>
</dbReference>
<keyword evidence="1" id="KW-0963">Cytoplasm</keyword>
<evidence type="ECO:0000256" key="5">
    <source>
        <dbReference type="ARBA" id="ARBA00022741"/>
    </source>
</evidence>